<sequence length="85" mass="9873">MYMYTARCTRLSDPLYQVKSGLFDRHVVTSIESLDHMTRSESLEARPWILVHSGMVDSIPMTSNQVKIKRRETIISSPPENKNYE</sequence>
<gene>
    <name evidence="1" type="ORF">HYQ45_010187</name>
</gene>
<dbReference type="Proteomes" id="UP000689129">
    <property type="component" value="Unassembled WGS sequence"/>
</dbReference>
<evidence type="ECO:0000313" key="2">
    <source>
        <dbReference type="Proteomes" id="UP000689129"/>
    </source>
</evidence>
<accession>A0A8I2ZJA6</accession>
<dbReference type="AlphaFoldDB" id="A0A8I2ZJA6"/>
<comment type="caution">
    <text evidence="1">The sequence shown here is derived from an EMBL/GenBank/DDBJ whole genome shotgun (WGS) entry which is preliminary data.</text>
</comment>
<dbReference type="EMBL" id="JAEMWZ010000212">
    <property type="protein sequence ID" value="KAG7131139.1"/>
    <property type="molecule type" value="Genomic_DNA"/>
</dbReference>
<organism evidence="1 2">
    <name type="scientific">Verticillium longisporum</name>
    <name type="common">Verticillium dahliae var. longisporum</name>
    <dbReference type="NCBI Taxonomy" id="100787"/>
    <lineage>
        <taxon>Eukaryota</taxon>
        <taxon>Fungi</taxon>
        <taxon>Dikarya</taxon>
        <taxon>Ascomycota</taxon>
        <taxon>Pezizomycotina</taxon>
        <taxon>Sordariomycetes</taxon>
        <taxon>Hypocreomycetidae</taxon>
        <taxon>Glomerellales</taxon>
        <taxon>Plectosphaerellaceae</taxon>
        <taxon>Verticillium</taxon>
    </lineage>
</organism>
<name>A0A8I2ZJA6_VERLO</name>
<reference evidence="1" key="1">
    <citation type="journal article" date="2021" name="Mol. Plant Pathol.">
        <title>A 20-kb lineage-specific genomic region tames virulence in pathogenic amphidiploid Verticillium longisporum.</title>
        <authorList>
            <person name="Harting R."/>
            <person name="Starke J."/>
            <person name="Kusch H."/>
            <person name="Poggeler S."/>
            <person name="Maurus I."/>
            <person name="Schluter R."/>
            <person name="Landesfeind M."/>
            <person name="Bulla I."/>
            <person name="Nowrousian M."/>
            <person name="de Jonge R."/>
            <person name="Stahlhut G."/>
            <person name="Hoff K.J."/>
            <person name="Asshauer K.P."/>
            <person name="Thurmer A."/>
            <person name="Stanke M."/>
            <person name="Daniel R."/>
            <person name="Morgenstern B."/>
            <person name="Thomma B.P.H.J."/>
            <person name="Kronstad J.W."/>
            <person name="Braus-Stromeyer S.A."/>
            <person name="Braus G.H."/>
        </authorList>
    </citation>
    <scope>NUCLEOTIDE SEQUENCE</scope>
    <source>
        <strain evidence="1">Vl32</strain>
    </source>
</reference>
<proteinExistence type="predicted"/>
<protein>
    <submittedName>
        <fullName evidence="1">Uncharacterized protein</fullName>
    </submittedName>
</protein>
<evidence type="ECO:0000313" key="1">
    <source>
        <dbReference type="EMBL" id="KAG7131139.1"/>
    </source>
</evidence>